<keyword evidence="8" id="KW-1185">Reference proteome</keyword>
<dbReference type="HOGENOM" id="CLU_018816_14_2_11"/>
<dbReference type="eggNOG" id="COG0845">
    <property type="taxonomic scope" value="Bacteria"/>
</dbReference>
<dbReference type="GO" id="GO:0030313">
    <property type="term" value="C:cell envelope"/>
    <property type="evidence" value="ECO:0007669"/>
    <property type="project" value="UniProtKB-SubCell"/>
</dbReference>
<dbReference type="Gene3D" id="2.40.50.100">
    <property type="match status" value="1"/>
</dbReference>
<dbReference type="OrthoDB" id="4932908at2"/>
<dbReference type="SUPFAM" id="SSF111369">
    <property type="entry name" value="HlyD-like secretion proteins"/>
    <property type="match status" value="1"/>
</dbReference>
<gene>
    <name evidence="7" type="ordered locus">Caci_0212</name>
</gene>
<evidence type="ECO:0000256" key="4">
    <source>
        <dbReference type="SAM" id="MobiDB-lite"/>
    </source>
</evidence>
<dbReference type="KEGG" id="cai:Caci_0212"/>
<organism evidence="7 8">
    <name type="scientific">Catenulispora acidiphila (strain DSM 44928 / JCM 14897 / NBRC 102108 / NRRL B-24433 / ID139908)</name>
    <dbReference type="NCBI Taxonomy" id="479433"/>
    <lineage>
        <taxon>Bacteria</taxon>
        <taxon>Bacillati</taxon>
        <taxon>Actinomycetota</taxon>
        <taxon>Actinomycetes</taxon>
        <taxon>Catenulisporales</taxon>
        <taxon>Catenulisporaceae</taxon>
        <taxon>Catenulispora</taxon>
    </lineage>
</organism>
<protein>
    <submittedName>
        <fullName evidence="7">Secretion protein HlyD family protein</fullName>
    </submittedName>
</protein>
<evidence type="ECO:0000256" key="2">
    <source>
        <dbReference type="ARBA" id="ARBA00023054"/>
    </source>
</evidence>
<evidence type="ECO:0000256" key="1">
    <source>
        <dbReference type="ARBA" id="ARBA00004196"/>
    </source>
</evidence>
<dbReference type="Gene3D" id="2.40.420.20">
    <property type="match status" value="1"/>
</dbReference>
<dbReference type="InterPro" id="IPR058625">
    <property type="entry name" value="MdtA-like_BSH"/>
</dbReference>
<dbReference type="Pfam" id="PF25917">
    <property type="entry name" value="BSH_RND"/>
    <property type="match status" value="1"/>
</dbReference>
<dbReference type="Pfam" id="PF25954">
    <property type="entry name" value="Beta-barrel_RND_2"/>
    <property type="match status" value="1"/>
</dbReference>
<sequence precursor="true">MTDSPRLPKGVWINTSLAVVVAAGGAGAWALLGSSSSDKTAANGRTIAVQRGNVTAQVSASGNVTLPTEQDLAFTASGTVTEVDVKPGDVVKAGQVLAKIDTTEANQQLTSAQAQLTTAQAQLTKLQQGQTPQQAALSRQQLTNAADSLSSAKTSYSDARNSISLDESNLAAAVTTAKNNLAADEAAAKPDAAKIAQDTNAVTQAENAQKNGSLKDTQSLHQAQNSLTSAQNSYAIAVDQQAVSAAPATPDQIASANQSVLNAQNAVTTAQKGVAGTVITAPQAGTVLSVGGLVGDSVSAGSASSTSAASSSSGGSTGGSSGGSASGSSGSSSSSTSSTAAKSGSSFVVLGNMSSLTVRAEFAETDAAKLKPGESAQVTINAIPGSALTATVQSVDPTSTVVSNVVEYGVTLQFTAGQQDLASLKPGQTASVSVTTDSVTNVLYVPSSSVTTLAGQSFVTIVSGKTQTQTPVQIGVVGDTSTEITSGVSEGDEVLLSSRTTTGTGTTTRGGGAGGFGGGAGGFGGGAAGGRGGFGG</sequence>
<dbReference type="PANTHER" id="PTHR32347:SF23">
    <property type="entry name" value="BLL5650 PROTEIN"/>
    <property type="match status" value="1"/>
</dbReference>
<feature type="domain" description="Multidrug resistance protein MdtA-like barrel-sandwich hybrid" evidence="5">
    <location>
        <begin position="77"/>
        <end position="305"/>
    </location>
</feature>
<evidence type="ECO:0000259" key="5">
    <source>
        <dbReference type="Pfam" id="PF25917"/>
    </source>
</evidence>
<dbReference type="InParanoid" id="C7QJ25"/>
<evidence type="ECO:0000313" key="7">
    <source>
        <dbReference type="EMBL" id="ACU69167.1"/>
    </source>
</evidence>
<dbReference type="EMBL" id="CP001700">
    <property type="protein sequence ID" value="ACU69167.1"/>
    <property type="molecule type" value="Genomic_DNA"/>
</dbReference>
<dbReference type="STRING" id="479433.Caci_0212"/>
<proteinExistence type="predicted"/>
<dbReference type="Proteomes" id="UP000000851">
    <property type="component" value="Chromosome"/>
</dbReference>
<feature type="region of interest" description="Disordered" evidence="4">
    <location>
        <begin position="301"/>
        <end position="341"/>
    </location>
</feature>
<evidence type="ECO:0000256" key="3">
    <source>
        <dbReference type="SAM" id="Coils"/>
    </source>
</evidence>
<evidence type="ECO:0000259" key="6">
    <source>
        <dbReference type="Pfam" id="PF25954"/>
    </source>
</evidence>
<dbReference type="PANTHER" id="PTHR32347">
    <property type="entry name" value="EFFLUX SYSTEM COMPONENT YKNX-RELATED"/>
    <property type="match status" value="1"/>
</dbReference>
<dbReference type="Gene3D" id="1.10.287.470">
    <property type="entry name" value="Helix hairpin bin"/>
    <property type="match status" value="1"/>
</dbReference>
<feature type="coiled-coil region" evidence="3">
    <location>
        <begin position="102"/>
        <end position="129"/>
    </location>
</feature>
<feature type="domain" description="CusB-like beta-barrel" evidence="6">
    <location>
        <begin position="358"/>
        <end position="436"/>
    </location>
</feature>
<accession>C7QJ25</accession>
<feature type="compositionally biased region" description="Gly residues" evidence="4">
    <location>
        <begin position="315"/>
        <end position="325"/>
    </location>
</feature>
<keyword evidence="2 3" id="KW-0175">Coiled coil</keyword>
<dbReference type="RefSeq" id="WP_012784462.1">
    <property type="nucleotide sequence ID" value="NC_013131.1"/>
</dbReference>
<feature type="compositionally biased region" description="Low complexity" evidence="4">
    <location>
        <begin position="301"/>
        <end position="314"/>
    </location>
</feature>
<feature type="compositionally biased region" description="Low complexity" evidence="4">
    <location>
        <begin position="326"/>
        <end position="341"/>
    </location>
</feature>
<reference evidence="7 8" key="1">
    <citation type="journal article" date="2009" name="Stand. Genomic Sci.">
        <title>Complete genome sequence of Catenulispora acidiphila type strain (ID 139908).</title>
        <authorList>
            <person name="Copeland A."/>
            <person name="Lapidus A."/>
            <person name="Glavina Del Rio T."/>
            <person name="Nolan M."/>
            <person name="Lucas S."/>
            <person name="Chen F."/>
            <person name="Tice H."/>
            <person name="Cheng J.F."/>
            <person name="Bruce D."/>
            <person name="Goodwin L."/>
            <person name="Pitluck S."/>
            <person name="Mikhailova N."/>
            <person name="Pati A."/>
            <person name="Ivanova N."/>
            <person name="Mavromatis K."/>
            <person name="Chen A."/>
            <person name="Palaniappan K."/>
            <person name="Chain P."/>
            <person name="Land M."/>
            <person name="Hauser L."/>
            <person name="Chang Y.J."/>
            <person name="Jeffries C.D."/>
            <person name="Chertkov O."/>
            <person name="Brettin T."/>
            <person name="Detter J.C."/>
            <person name="Han C."/>
            <person name="Ali Z."/>
            <person name="Tindall B.J."/>
            <person name="Goker M."/>
            <person name="Bristow J."/>
            <person name="Eisen J.A."/>
            <person name="Markowitz V."/>
            <person name="Hugenholtz P."/>
            <person name="Kyrpides N.C."/>
            <person name="Klenk H.P."/>
        </authorList>
    </citation>
    <scope>NUCLEOTIDE SEQUENCE [LARGE SCALE GENOMIC DNA]</scope>
    <source>
        <strain evidence="8">DSM 44928 / JCM 14897 / NBRC 102108 / NRRL B-24433 / ID139908</strain>
    </source>
</reference>
<dbReference type="InterPro" id="IPR050465">
    <property type="entry name" value="UPF0194_transport"/>
</dbReference>
<name>C7QJ25_CATAD</name>
<dbReference type="InterPro" id="IPR058792">
    <property type="entry name" value="Beta-barrel_RND_2"/>
</dbReference>
<comment type="subcellular location">
    <subcellularLocation>
        <location evidence="1">Cell envelope</location>
    </subcellularLocation>
</comment>
<dbReference type="AlphaFoldDB" id="C7QJ25"/>
<dbReference type="Gene3D" id="2.40.30.170">
    <property type="match status" value="1"/>
</dbReference>
<evidence type="ECO:0000313" key="8">
    <source>
        <dbReference type="Proteomes" id="UP000000851"/>
    </source>
</evidence>